<dbReference type="SMART" id="SM00490">
    <property type="entry name" value="HELICc"/>
    <property type="match status" value="1"/>
</dbReference>
<evidence type="ECO:0000256" key="3">
    <source>
        <dbReference type="ARBA" id="ARBA00022741"/>
    </source>
</evidence>
<dbReference type="PANTHER" id="PTHR47964:SF1">
    <property type="entry name" value="ATP-DEPENDENT DNA HELICASE HOMOLOG RECG, CHLOROPLASTIC"/>
    <property type="match status" value="1"/>
</dbReference>
<reference evidence="18" key="1">
    <citation type="journal article" date="2021" name="PeerJ">
        <title>Extensive microbial diversity within the chicken gut microbiome revealed by metagenomics and culture.</title>
        <authorList>
            <person name="Gilroy R."/>
            <person name="Ravi A."/>
            <person name="Getino M."/>
            <person name="Pursley I."/>
            <person name="Horton D.L."/>
            <person name="Alikhan N.F."/>
            <person name="Baker D."/>
            <person name="Gharbi K."/>
            <person name="Hall N."/>
            <person name="Watson M."/>
            <person name="Adriaenssens E.M."/>
            <person name="Foster-Nyarko E."/>
            <person name="Jarju S."/>
            <person name="Secka A."/>
            <person name="Antonio M."/>
            <person name="Oren A."/>
            <person name="Chaudhuri R.R."/>
            <person name="La Ragione R."/>
            <person name="Hildebrand F."/>
            <person name="Pallen M.J."/>
        </authorList>
    </citation>
    <scope>NUCLEOTIDE SEQUENCE</scope>
    <source>
        <strain evidence="18">CHK188-4685</strain>
    </source>
</reference>
<dbReference type="GO" id="GO:0043138">
    <property type="term" value="F:3'-5' DNA helicase activity"/>
    <property type="evidence" value="ECO:0007669"/>
    <property type="project" value="UniProtKB-EC"/>
</dbReference>
<evidence type="ECO:0000256" key="4">
    <source>
        <dbReference type="ARBA" id="ARBA00022763"/>
    </source>
</evidence>
<evidence type="ECO:0000256" key="14">
    <source>
        <dbReference type="ARBA" id="ARBA00048988"/>
    </source>
</evidence>
<dbReference type="InterPro" id="IPR004609">
    <property type="entry name" value="ATP-dep_DNA_helicase_RecG"/>
</dbReference>
<dbReference type="NCBIfam" id="NF008168">
    <property type="entry name" value="PRK10917.2-2"/>
    <property type="match status" value="1"/>
</dbReference>
<dbReference type="GO" id="GO:0006310">
    <property type="term" value="P:DNA recombination"/>
    <property type="evidence" value="ECO:0007669"/>
    <property type="project" value="UniProtKB-UniRule"/>
</dbReference>
<dbReference type="Pfam" id="PF17191">
    <property type="entry name" value="RecG_wedge"/>
    <property type="match status" value="1"/>
</dbReference>
<keyword evidence="7 15" id="KW-0067">ATP-binding</keyword>
<dbReference type="PROSITE" id="PS51192">
    <property type="entry name" value="HELICASE_ATP_BIND_1"/>
    <property type="match status" value="1"/>
</dbReference>
<dbReference type="InterPro" id="IPR027417">
    <property type="entry name" value="P-loop_NTPase"/>
</dbReference>
<dbReference type="GO" id="GO:0003677">
    <property type="term" value="F:DNA binding"/>
    <property type="evidence" value="ECO:0007669"/>
    <property type="project" value="UniProtKB-KW"/>
</dbReference>
<dbReference type="NCBIfam" id="NF008165">
    <property type="entry name" value="PRK10917.1-3"/>
    <property type="match status" value="1"/>
</dbReference>
<keyword evidence="3 15" id="KW-0547">Nucleotide-binding</keyword>
<dbReference type="AlphaFoldDB" id="A0A9D2RL55"/>
<dbReference type="GO" id="GO:0005524">
    <property type="term" value="F:ATP binding"/>
    <property type="evidence" value="ECO:0007669"/>
    <property type="project" value="UniProtKB-KW"/>
</dbReference>
<dbReference type="Proteomes" id="UP000886804">
    <property type="component" value="Unassembled WGS sequence"/>
</dbReference>
<dbReference type="InterPro" id="IPR045562">
    <property type="entry name" value="RecG_dom3_C"/>
</dbReference>
<dbReference type="CDD" id="cd04488">
    <property type="entry name" value="RecG_wedge_OBF"/>
    <property type="match status" value="1"/>
</dbReference>
<dbReference type="EC" id="5.6.2.4" evidence="13 15"/>
<dbReference type="GO" id="GO:0006281">
    <property type="term" value="P:DNA repair"/>
    <property type="evidence" value="ECO:0007669"/>
    <property type="project" value="UniProtKB-UniRule"/>
</dbReference>
<name>A0A9D2RL55_9FIRM</name>
<dbReference type="PANTHER" id="PTHR47964">
    <property type="entry name" value="ATP-DEPENDENT DNA HELICASE HOMOLOG RECG, CHLOROPLASTIC"/>
    <property type="match status" value="1"/>
</dbReference>
<evidence type="ECO:0000256" key="7">
    <source>
        <dbReference type="ARBA" id="ARBA00022840"/>
    </source>
</evidence>
<sequence>MLNTESIRSLKGIGDKTAKLYEKLGIFTVGDLLSHYPRAYESMEPPVPIGSLKEDQVMAVSSALTKAPDLVRFNRMQMVSVYLKDLTGSVQVVWFNMPYMKNNLKPGTVYVFRGRVVKKRGRLMMEQPEVFTQEAYEAVAPSMQPVYSQTKGLGNKAIVKAVSQALESRTLEREYMPSYIRKKHQLAEINYAVEHIHFPENQSQLLFARKRLVFDEFFLFLTGVRKLKEKRADQTSAYVMKPAAQVKEFEDSLPYKLTPAQKRTWEEIAGDLSSGLVMNRLVQGDVGSGKTIVALLALLTAAYNGFQGALMAPTEVLARQHFESVNQLLSQRNMEIRTVLVTGSMTAREKRQAYEKIRTHEADLIIGTHALIQEKVEYHNLALVITDEQHRFGVGQRELFSGKGEDPHVLVMSATPIPRTLAIILYGDLDISVIDQLPQGRQPIKNCVVNPQWRPKAYEFIRKQVEEGRQAYVICPMVEPSELLEAENVLDYTKTLRKELPSSITVEYLHGQMKGKEKNAIMERFASGDIQVLVSTTVIEVGVNVPNATVMMIENAERFGLAQLHQLRGRVGRGAFQSYCIMVNCSQDESTGKRLEILNQSNDGFYIASQDLKLRGPGDIFGLRQSGDLEFKLADIFTDAALLKAASQEVNQLLDEDPELEKEEHQELRRRISAYVGENYEKLNL</sequence>
<evidence type="ECO:0000256" key="9">
    <source>
        <dbReference type="ARBA" id="ARBA00023172"/>
    </source>
</evidence>
<evidence type="ECO:0000256" key="15">
    <source>
        <dbReference type="RuleBase" id="RU363016"/>
    </source>
</evidence>
<dbReference type="Pfam" id="PF00271">
    <property type="entry name" value="Helicase_C"/>
    <property type="match status" value="1"/>
</dbReference>
<evidence type="ECO:0000256" key="2">
    <source>
        <dbReference type="ARBA" id="ARBA00017846"/>
    </source>
</evidence>
<accession>A0A9D2RL55</accession>
<dbReference type="InterPro" id="IPR033454">
    <property type="entry name" value="RecG_wedge"/>
</dbReference>
<reference evidence="18" key="2">
    <citation type="submission" date="2021-04" db="EMBL/GenBank/DDBJ databases">
        <authorList>
            <person name="Gilroy R."/>
        </authorList>
    </citation>
    <scope>NUCLEOTIDE SEQUENCE</scope>
    <source>
        <strain evidence="18">CHK188-4685</strain>
    </source>
</reference>
<evidence type="ECO:0000256" key="13">
    <source>
        <dbReference type="ARBA" id="ARBA00034808"/>
    </source>
</evidence>
<comment type="catalytic activity">
    <reaction evidence="12 15">
        <text>Couples ATP hydrolysis with the unwinding of duplex DNA by translocating in the 3'-5' direction.</text>
        <dbReference type="EC" id="5.6.2.4"/>
    </reaction>
</comment>
<protein>
    <recommendedName>
        <fullName evidence="2 15">ATP-dependent DNA helicase RecG</fullName>
        <ecNumber evidence="13 15">5.6.2.4</ecNumber>
    </recommendedName>
</protein>
<keyword evidence="10 15" id="KW-0234">DNA repair</keyword>
<dbReference type="InterPro" id="IPR014001">
    <property type="entry name" value="Helicase_ATP-bd"/>
</dbReference>
<evidence type="ECO:0000256" key="10">
    <source>
        <dbReference type="ARBA" id="ARBA00023204"/>
    </source>
</evidence>
<comment type="function">
    <text evidence="15">Plays a critical role in recombination and DNA repair. Helps process Holliday junction intermediates to mature products by catalyzing branch migration. Has replication fork regression activity, unwinds stalled or blocked replication forks to make a HJ that can be resolved. Has a DNA unwinding activity characteristic of a DNA helicase with 3'-5' polarity.</text>
</comment>
<dbReference type="CDD" id="cd17992">
    <property type="entry name" value="DEXHc_RecG"/>
    <property type="match status" value="1"/>
</dbReference>
<evidence type="ECO:0000259" key="16">
    <source>
        <dbReference type="PROSITE" id="PS51192"/>
    </source>
</evidence>
<dbReference type="SUPFAM" id="SSF50249">
    <property type="entry name" value="Nucleic acid-binding proteins"/>
    <property type="match status" value="1"/>
</dbReference>
<evidence type="ECO:0000256" key="6">
    <source>
        <dbReference type="ARBA" id="ARBA00022806"/>
    </source>
</evidence>
<evidence type="ECO:0000256" key="12">
    <source>
        <dbReference type="ARBA" id="ARBA00034617"/>
    </source>
</evidence>
<dbReference type="NCBIfam" id="TIGR00643">
    <property type="entry name" value="recG"/>
    <property type="match status" value="1"/>
</dbReference>
<feature type="domain" description="Helicase ATP-binding" evidence="16">
    <location>
        <begin position="271"/>
        <end position="434"/>
    </location>
</feature>
<keyword evidence="5 15" id="KW-0378">Hydrolase</keyword>
<comment type="caution">
    <text evidence="18">The sequence shown here is derived from an EMBL/GenBank/DDBJ whole genome shotgun (WGS) entry which is preliminary data.</text>
</comment>
<keyword evidence="4 15" id="KW-0227">DNA damage</keyword>
<evidence type="ECO:0000256" key="8">
    <source>
        <dbReference type="ARBA" id="ARBA00023125"/>
    </source>
</evidence>
<dbReference type="SMART" id="SM00487">
    <property type="entry name" value="DEXDc"/>
    <property type="match status" value="1"/>
</dbReference>
<keyword evidence="8" id="KW-0238">DNA-binding</keyword>
<comment type="catalytic activity">
    <reaction evidence="14 15">
        <text>ATP + H2O = ADP + phosphate + H(+)</text>
        <dbReference type="Rhea" id="RHEA:13065"/>
        <dbReference type="ChEBI" id="CHEBI:15377"/>
        <dbReference type="ChEBI" id="CHEBI:15378"/>
        <dbReference type="ChEBI" id="CHEBI:30616"/>
        <dbReference type="ChEBI" id="CHEBI:43474"/>
        <dbReference type="ChEBI" id="CHEBI:456216"/>
        <dbReference type="EC" id="5.6.2.4"/>
    </reaction>
</comment>
<evidence type="ECO:0000256" key="11">
    <source>
        <dbReference type="ARBA" id="ARBA00023235"/>
    </source>
</evidence>
<dbReference type="Gene3D" id="3.40.50.300">
    <property type="entry name" value="P-loop containing nucleotide triphosphate hydrolases"/>
    <property type="match status" value="2"/>
</dbReference>
<dbReference type="InterPro" id="IPR012340">
    <property type="entry name" value="NA-bd_OB-fold"/>
</dbReference>
<organism evidence="18 19">
    <name type="scientific">Candidatus Enterocloster faecavium</name>
    <dbReference type="NCBI Taxonomy" id="2838560"/>
    <lineage>
        <taxon>Bacteria</taxon>
        <taxon>Bacillati</taxon>
        <taxon>Bacillota</taxon>
        <taxon>Clostridia</taxon>
        <taxon>Lachnospirales</taxon>
        <taxon>Lachnospiraceae</taxon>
        <taxon>Enterocloster</taxon>
    </lineage>
</organism>
<gene>
    <name evidence="18" type="primary">recG</name>
    <name evidence="18" type="ORF">H9716_06445</name>
</gene>
<dbReference type="InterPro" id="IPR011545">
    <property type="entry name" value="DEAD/DEAH_box_helicase_dom"/>
</dbReference>
<dbReference type="Gene3D" id="2.40.50.140">
    <property type="entry name" value="Nucleic acid-binding proteins"/>
    <property type="match status" value="1"/>
</dbReference>
<keyword evidence="9 15" id="KW-0233">DNA recombination</keyword>
<evidence type="ECO:0000313" key="18">
    <source>
        <dbReference type="EMBL" id="HJB07493.1"/>
    </source>
</evidence>
<feature type="domain" description="Helicase C-terminal" evidence="17">
    <location>
        <begin position="456"/>
        <end position="613"/>
    </location>
</feature>
<evidence type="ECO:0000256" key="1">
    <source>
        <dbReference type="ARBA" id="ARBA00007504"/>
    </source>
</evidence>
<proteinExistence type="inferred from homology"/>
<evidence type="ECO:0000313" key="19">
    <source>
        <dbReference type="Proteomes" id="UP000886804"/>
    </source>
</evidence>
<dbReference type="InterPro" id="IPR001650">
    <property type="entry name" value="Helicase_C-like"/>
</dbReference>
<dbReference type="SUPFAM" id="SSF52540">
    <property type="entry name" value="P-loop containing nucleoside triphosphate hydrolases"/>
    <property type="match status" value="2"/>
</dbReference>
<keyword evidence="6 15" id="KW-0347">Helicase</keyword>
<dbReference type="PROSITE" id="PS51194">
    <property type="entry name" value="HELICASE_CTER"/>
    <property type="match status" value="1"/>
</dbReference>
<evidence type="ECO:0000259" key="17">
    <source>
        <dbReference type="PROSITE" id="PS51194"/>
    </source>
</evidence>
<comment type="similarity">
    <text evidence="1 15">Belongs to the helicase family. RecG subfamily.</text>
</comment>
<evidence type="ECO:0000256" key="5">
    <source>
        <dbReference type="ARBA" id="ARBA00022801"/>
    </source>
</evidence>
<dbReference type="Pfam" id="PF19833">
    <property type="entry name" value="RecG_dom3_C"/>
    <property type="match status" value="1"/>
</dbReference>
<keyword evidence="11" id="KW-0413">Isomerase</keyword>
<dbReference type="InterPro" id="IPR047112">
    <property type="entry name" value="RecG/Mfd"/>
</dbReference>
<dbReference type="EMBL" id="DWYS01000077">
    <property type="protein sequence ID" value="HJB07493.1"/>
    <property type="molecule type" value="Genomic_DNA"/>
</dbReference>
<dbReference type="Pfam" id="PF00270">
    <property type="entry name" value="DEAD"/>
    <property type="match status" value="1"/>
</dbReference>
<dbReference type="GO" id="GO:0016787">
    <property type="term" value="F:hydrolase activity"/>
    <property type="evidence" value="ECO:0007669"/>
    <property type="project" value="UniProtKB-KW"/>
</dbReference>